<dbReference type="Gene3D" id="3.40.50.10070">
    <property type="entry name" value="TolB, N-terminal domain"/>
    <property type="match status" value="1"/>
</dbReference>
<accession>A0A7G9SGD7</accession>
<dbReference type="InterPro" id="IPR000157">
    <property type="entry name" value="TIR_dom"/>
</dbReference>
<dbReference type="SMART" id="SM00255">
    <property type="entry name" value="TIR"/>
    <property type="match status" value="1"/>
</dbReference>
<keyword evidence="2 3" id="KW-0802">TPR repeat</keyword>
<dbReference type="SUPFAM" id="SSF52200">
    <property type="entry name" value="Toll/Interleukin receptor TIR domain"/>
    <property type="match status" value="1"/>
</dbReference>
<evidence type="ECO:0000256" key="1">
    <source>
        <dbReference type="ARBA" id="ARBA00022737"/>
    </source>
</evidence>
<dbReference type="PANTHER" id="PTHR44943:SF8">
    <property type="entry name" value="TPR REPEAT-CONTAINING PROTEIN MJ0263"/>
    <property type="match status" value="1"/>
</dbReference>
<dbReference type="GO" id="GO:0007165">
    <property type="term" value="P:signal transduction"/>
    <property type="evidence" value="ECO:0007669"/>
    <property type="project" value="InterPro"/>
</dbReference>
<keyword evidence="6" id="KW-1185">Reference proteome</keyword>
<protein>
    <submittedName>
        <fullName evidence="5">TIR domain-containing protein</fullName>
    </submittedName>
</protein>
<evidence type="ECO:0000313" key="6">
    <source>
        <dbReference type="Proteomes" id="UP000515971"/>
    </source>
</evidence>
<dbReference type="InterPro" id="IPR019734">
    <property type="entry name" value="TPR_rpt"/>
</dbReference>
<dbReference type="SMART" id="SM00028">
    <property type="entry name" value="TPR"/>
    <property type="match status" value="3"/>
</dbReference>
<dbReference type="Gene3D" id="1.25.40.10">
    <property type="entry name" value="Tetratricopeptide repeat domain"/>
    <property type="match status" value="1"/>
</dbReference>
<dbReference type="PROSITE" id="PS50005">
    <property type="entry name" value="TPR"/>
    <property type="match status" value="1"/>
</dbReference>
<evidence type="ECO:0000313" key="5">
    <source>
        <dbReference type="EMBL" id="QNN66912.1"/>
    </source>
</evidence>
<dbReference type="Proteomes" id="UP000515971">
    <property type="component" value="Chromosome"/>
</dbReference>
<feature type="repeat" description="TPR" evidence="3">
    <location>
        <begin position="474"/>
        <end position="507"/>
    </location>
</feature>
<feature type="domain" description="TIR" evidence="4">
    <location>
        <begin position="4"/>
        <end position="132"/>
    </location>
</feature>
<sequence>MSSAEPTIFLSYAHRDQPQARRVAKALERSGYTIWWDALIEGGSRYAATIDEALQKADAVVVLWSRHSIESDWVRDEAAQGRDRHRLVPLTLDGTQPPLGFRQLQVIDLSHWRGRADSVQMEAVRRAVSIALGQDPPPPRAVHETLLTRRQAVAAGAAAAVVGGGLIAWQSGLLAPGEAEARSIAVLPFKNLSGDPRQSYLSEGLTEEIRSALSRNLGLLVLAATSSNAVRDQPGDARSVARKLGVAHLLDGSVQRSGDRVRVAMNLADGRTGFSTWSESVDRKLGDIFAFQSEIARSIAQALSVRLATDAPVAGGTRNVRAYEAYLRGKALYNLAKDEASDRAARANFELAIGADPRFALAHAALSRAIASIASTHAEARELKPLYAAAVGHAEHAIALAPTRAEGHLALAYARFAGFLDVRGARAAYDAAYRYGRGDADIVLLYAIYAVRTRRFAEARDAIERALALDPLNPRTWRAAGSIAFASGRAQEAISRFDKALALNPAMSNAHALKGYALIRLGRLPEARAALDQENSAMFRLTGLAIYAHKAKDAALAEASFRDLVAQEGDAALYQQAQVLAQWGRSNDALDRLERARAVGDSGLVALATDPFLAPLANEPRYRGLVHSLGFA</sequence>
<evidence type="ECO:0000259" key="4">
    <source>
        <dbReference type="PROSITE" id="PS50104"/>
    </source>
</evidence>
<dbReference type="RefSeq" id="WP_187537504.1">
    <property type="nucleotide sequence ID" value="NZ_BAABJT010000001.1"/>
</dbReference>
<gene>
    <name evidence="5" type="ORF">H9L13_09660</name>
</gene>
<dbReference type="Pfam" id="PF13428">
    <property type="entry name" value="TPR_14"/>
    <property type="match status" value="1"/>
</dbReference>
<dbReference type="PANTHER" id="PTHR44943">
    <property type="entry name" value="CELLULOSE SYNTHASE OPERON PROTEIN C"/>
    <property type="match status" value="1"/>
</dbReference>
<dbReference type="Gene3D" id="3.40.50.10140">
    <property type="entry name" value="Toll/interleukin-1 receptor homology (TIR) domain"/>
    <property type="match status" value="1"/>
</dbReference>
<dbReference type="AlphaFoldDB" id="A0A7G9SGD7"/>
<dbReference type="PROSITE" id="PS50104">
    <property type="entry name" value="TIR"/>
    <property type="match status" value="1"/>
</dbReference>
<dbReference type="KEGG" id="slut:H9L13_09660"/>
<dbReference type="EMBL" id="CP060718">
    <property type="protein sequence ID" value="QNN66912.1"/>
    <property type="molecule type" value="Genomic_DNA"/>
</dbReference>
<proteinExistence type="predicted"/>
<dbReference type="InterPro" id="IPR051685">
    <property type="entry name" value="Ycf3/AcsC/BcsC/TPR_MFPF"/>
</dbReference>
<evidence type="ECO:0000256" key="3">
    <source>
        <dbReference type="PROSITE-ProRule" id="PRU00339"/>
    </source>
</evidence>
<keyword evidence="1" id="KW-0677">Repeat</keyword>
<dbReference type="InterPro" id="IPR011990">
    <property type="entry name" value="TPR-like_helical_dom_sf"/>
</dbReference>
<dbReference type="Pfam" id="PF14559">
    <property type="entry name" value="TPR_19"/>
    <property type="match status" value="1"/>
</dbReference>
<name>A0A7G9SGD7_9SPHN</name>
<dbReference type="InterPro" id="IPR035897">
    <property type="entry name" value="Toll_tir_struct_dom_sf"/>
</dbReference>
<organism evidence="5 6">
    <name type="scientific">Sphingomonas lutea</name>
    <dbReference type="NCBI Taxonomy" id="1045317"/>
    <lineage>
        <taxon>Bacteria</taxon>
        <taxon>Pseudomonadati</taxon>
        <taxon>Pseudomonadota</taxon>
        <taxon>Alphaproteobacteria</taxon>
        <taxon>Sphingomonadales</taxon>
        <taxon>Sphingomonadaceae</taxon>
        <taxon>Sphingomonas</taxon>
    </lineage>
</organism>
<evidence type="ECO:0000256" key="2">
    <source>
        <dbReference type="ARBA" id="ARBA00022803"/>
    </source>
</evidence>
<dbReference type="SUPFAM" id="SSF48452">
    <property type="entry name" value="TPR-like"/>
    <property type="match status" value="1"/>
</dbReference>
<dbReference type="Pfam" id="PF13676">
    <property type="entry name" value="TIR_2"/>
    <property type="match status" value="1"/>
</dbReference>
<reference evidence="5 6" key="1">
    <citation type="submission" date="2020-08" db="EMBL/GenBank/DDBJ databases">
        <title>Genome sequence of Sphingomonas lutea KCTC 23642T.</title>
        <authorList>
            <person name="Hyun D.-W."/>
            <person name="Bae J.-W."/>
        </authorList>
    </citation>
    <scope>NUCLEOTIDE SEQUENCE [LARGE SCALE GENOMIC DNA]</scope>
    <source>
        <strain evidence="5 6">KCTC 23642</strain>
    </source>
</reference>